<dbReference type="AlphaFoldDB" id="A0A5E8CKT5"/>
<dbReference type="Gene3D" id="3.30.420.10">
    <property type="entry name" value="Ribonuclease H-like superfamily/Ribonuclease H"/>
    <property type="match status" value="1"/>
</dbReference>
<dbReference type="InterPro" id="IPR036397">
    <property type="entry name" value="RNaseH_sf"/>
</dbReference>
<dbReference type="InterPro" id="IPR012337">
    <property type="entry name" value="RNaseH-like_sf"/>
</dbReference>
<dbReference type="GO" id="GO:0003676">
    <property type="term" value="F:nucleic acid binding"/>
    <property type="evidence" value="ECO:0007669"/>
    <property type="project" value="InterPro"/>
</dbReference>
<sequence length="198" mass="23497">MSKKIAFIYTETNGLHRKMSYKSVDAKNLHTWARLVALYYQIGYRDHNTKKIIIEKKKKIIIKPEDFTLNEQAAAIHLIDTDTALEKGKDISETLRELNNDLQGIDIIVCHNLEFHLRTLQAECFRTKIFINFSKAHLVDIMNFYHKVDYPKLEELTFQLVKKKYDKKPRSYRVIMVKKSFEKLYNMHEKKCLKQAKA</sequence>
<gene>
    <name evidence="1" type="ORF">CPAV1605_1105</name>
</gene>
<dbReference type="SUPFAM" id="SSF53098">
    <property type="entry name" value="Ribonuclease H-like"/>
    <property type="match status" value="1"/>
</dbReference>
<reference evidence="1" key="1">
    <citation type="submission" date="2019-09" db="EMBL/GenBank/DDBJ databases">
        <authorList>
            <person name="Needham M D."/>
        </authorList>
    </citation>
    <scope>NUCLEOTIDE SEQUENCE</scope>
</reference>
<dbReference type="EMBL" id="CABVLZ010000004">
    <property type="protein sequence ID" value="VVU95354.1"/>
    <property type="molecule type" value="Genomic_DNA"/>
</dbReference>
<name>A0A5E8CKT5_9ZZZZ</name>
<proteinExistence type="predicted"/>
<organism evidence="1">
    <name type="scientific">seawater metagenome</name>
    <dbReference type="NCBI Taxonomy" id="1561972"/>
    <lineage>
        <taxon>unclassified sequences</taxon>
        <taxon>metagenomes</taxon>
        <taxon>ecological metagenomes</taxon>
    </lineage>
</organism>
<protein>
    <recommendedName>
        <fullName evidence="2">Exonuclease domain-containing protein</fullName>
    </recommendedName>
</protein>
<evidence type="ECO:0008006" key="2">
    <source>
        <dbReference type="Google" id="ProtNLM"/>
    </source>
</evidence>
<evidence type="ECO:0000313" key="1">
    <source>
        <dbReference type="EMBL" id="VVU95354.1"/>
    </source>
</evidence>
<accession>A0A5E8CKT5</accession>